<evidence type="ECO:0000259" key="4">
    <source>
        <dbReference type="Pfam" id="PF01636"/>
    </source>
</evidence>
<reference evidence="6" key="1">
    <citation type="submission" date="2019-03" db="EMBL/GenBank/DDBJ databases">
        <title>Long read genome sequence of the mycoparasitic Pythium oligandrum ATCC 38472 isolated from sugarbeet rhizosphere.</title>
        <authorList>
            <person name="Gaulin E."/>
        </authorList>
    </citation>
    <scope>NUCLEOTIDE SEQUENCE</scope>
    <source>
        <strain evidence="6">ATCC 38472_TT</strain>
    </source>
</reference>
<dbReference type="GO" id="GO:0005576">
    <property type="term" value="C:extracellular region"/>
    <property type="evidence" value="ECO:0007669"/>
    <property type="project" value="UniProtKB-SubCell"/>
</dbReference>
<protein>
    <recommendedName>
        <fullName evidence="8">Protein kinase domain-containing protein</fullName>
    </recommendedName>
</protein>
<dbReference type="InterPro" id="IPR002575">
    <property type="entry name" value="Aminoglycoside_PTrfase"/>
</dbReference>
<organism evidence="6 7">
    <name type="scientific">Pythium oligandrum</name>
    <name type="common">Mycoparasitic fungus</name>
    <dbReference type="NCBI Taxonomy" id="41045"/>
    <lineage>
        <taxon>Eukaryota</taxon>
        <taxon>Sar</taxon>
        <taxon>Stramenopiles</taxon>
        <taxon>Oomycota</taxon>
        <taxon>Peronosporomycetes</taxon>
        <taxon>Pythiales</taxon>
        <taxon>Pythiaceae</taxon>
        <taxon>Pythium</taxon>
    </lineage>
</organism>
<evidence type="ECO:0000259" key="5">
    <source>
        <dbReference type="Pfam" id="PF20147"/>
    </source>
</evidence>
<accession>A0A8K1CDY3</accession>
<dbReference type="EMBL" id="SPLM01000108">
    <property type="protein sequence ID" value="TMW60818.1"/>
    <property type="molecule type" value="Genomic_DNA"/>
</dbReference>
<sequence length="486" mass="54286">MKLTSAVVDEEEDPVTVSIPGHRPVRELKEKIKKERWYTCPVHQIRLYTTLQDDKWLTKDDPSFQQHPECRRINRSDGKTAVPIVLLNETFARFEANCKSIDLTTADCGFAIKLCKTLSSPFKSRVMFAKAAQGLLRDYLLADLGQACHEAPLQRLQINGGVTDGSYRCDSLPLLNLHCTLQKGDGGGDSTMKNVAFYLNLLPDKIQCQVPCLLVDVCGPLLSVFGIVNTSAKNVLCEPVGVSVPLLNFQNEWLMVSVARTCASLKVAVKELTVSCRERVANANPRVLEVDPHLGRLGFPYKESIVIGGETVSYRYLQQLHRCVFVAINKETSVQVIIKLTTRYGKNVHEHCANAGFAPKLLHCEMLLNGWIFVVMEKLSHVPLVQADPKHRVTIQHQLTQIKISLREAGFVHGDMRETNVLWDVDGNRVVLIDFALAGVNDVGVYPPFMNSEVAWPLGVGCGKRLRVDHDAYWLDELMKRFGGVA</sequence>
<evidence type="ECO:0000256" key="2">
    <source>
        <dbReference type="ARBA" id="ARBA00004613"/>
    </source>
</evidence>
<dbReference type="Proteomes" id="UP000794436">
    <property type="component" value="Unassembled WGS sequence"/>
</dbReference>
<feature type="domain" description="Crinkler effector protein N-terminal" evidence="5">
    <location>
        <begin position="1"/>
        <end position="65"/>
    </location>
</feature>
<dbReference type="OrthoDB" id="155726at2759"/>
<comment type="subcellular location">
    <subcellularLocation>
        <location evidence="1">Host cell</location>
    </subcellularLocation>
    <subcellularLocation>
        <location evidence="2">Secreted</location>
    </subcellularLocation>
</comment>
<proteinExistence type="predicted"/>
<dbReference type="GO" id="GO:0043657">
    <property type="term" value="C:host cell"/>
    <property type="evidence" value="ECO:0007669"/>
    <property type="project" value="UniProtKB-SubCell"/>
</dbReference>
<dbReference type="Gene3D" id="1.10.510.10">
    <property type="entry name" value="Transferase(Phosphotransferase) domain 1"/>
    <property type="match status" value="1"/>
</dbReference>
<feature type="domain" description="Aminoglycoside phosphotransferase" evidence="4">
    <location>
        <begin position="407"/>
        <end position="443"/>
    </location>
</feature>
<keyword evidence="7" id="KW-1185">Reference proteome</keyword>
<evidence type="ECO:0000256" key="3">
    <source>
        <dbReference type="ARBA" id="ARBA00022525"/>
    </source>
</evidence>
<gene>
    <name evidence="6" type="ORF">Poli38472_000860</name>
</gene>
<comment type="caution">
    <text evidence="6">The sequence shown here is derived from an EMBL/GenBank/DDBJ whole genome shotgun (WGS) entry which is preliminary data.</text>
</comment>
<dbReference type="Pfam" id="PF01636">
    <property type="entry name" value="APH"/>
    <property type="match status" value="1"/>
</dbReference>
<evidence type="ECO:0000256" key="1">
    <source>
        <dbReference type="ARBA" id="ARBA00004340"/>
    </source>
</evidence>
<dbReference type="Pfam" id="PF20147">
    <property type="entry name" value="Crinkler"/>
    <property type="match status" value="1"/>
</dbReference>
<dbReference type="AlphaFoldDB" id="A0A8K1CDY3"/>
<evidence type="ECO:0000313" key="7">
    <source>
        <dbReference type="Proteomes" id="UP000794436"/>
    </source>
</evidence>
<dbReference type="SUPFAM" id="SSF56112">
    <property type="entry name" value="Protein kinase-like (PK-like)"/>
    <property type="match status" value="1"/>
</dbReference>
<evidence type="ECO:0000313" key="6">
    <source>
        <dbReference type="EMBL" id="TMW60818.1"/>
    </source>
</evidence>
<evidence type="ECO:0008006" key="8">
    <source>
        <dbReference type="Google" id="ProtNLM"/>
    </source>
</evidence>
<dbReference type="InterPro" id="IPR045379">
    <property type="entry name" value="Crinkler_N"/>
</dbReference>
<dbReference type="InterPro" id="IPR011009">
    <property type="entry name" value="Kinase-like_dom_sf"/>
</dbReference>
<name>A0A8K1CDY3_PYTOL</name>
<keyword evidence="3" id="KW-0964">Secreted</keyword>